<accession>A0AAV6XN36</accession>
<dbReference type="InterPro" id="IPR045257">
    <property type="entry name" value="E2/Pdx1"/>
</dbReference>
<dbReference type="Proteomes" id="UP000826271">
    <property type="component" value="Unassembled WGS sequence"/>
</dbReference>
<feature type="domain" description="2-oxoacid dehydrogenase acyltransferase catalytic" evidence="1">
    <location>
        <begin position="170"/>
        <end position="235"/>
    </location>
</feature>
<dbReference type="PANTHER" id="PTHR23151">
    <property type="entry name" value="DIHYDROLIPOAMIDE ACETYL/SUCCINYL-TRANSFERASE-RELATED"/>
    <property type="match status" value="1"/>
</dbReference>
<keyword evidence="3" id="KW-1185">Reference proteome</keyword>
<feature type="domain" description="2-oxoacid dehydrogenase acyltransferase catalytic" evidence="1">
    <location>
        <begin position="63"/>
        <end position="154"/>
    </location>
</feature>
<dbReference type="SUPFAM" id="SSF52777">
    <property type="entry name" value="CoA-dependent acyltransferases"/>
    <property type="match status" value="1"/>
</dbReference>
<evidence type="ECO:0000259" key="1">
    <source>
        <dbReference type="Pfam" id="PF00198"/>
    </source>
</evidence>
<dbReference type="Pfam" id="PF00198">
    <property type="entry name" value="2-oxoacid_dh"/>
    <property type="match status" value="2"/>
</dbReference>
<name>A0AAV6XN36_9LAMI</name>
<dbReference type="GO" id="GO:0006086">
    <property type="term" value="P:pyruvate decarboxylation to acetyl-CoA"/>
    <property type="evidence" value="ECO:0007669"/>
    <property type="project" value="InterPro"/>
</dbReference>
<dbReference type="PANTHER" id="PTHR23151:SF90">
    <property type="entry name" value="DIHYDROLIPOYLLYSINE-RESIDUE ACETYLTRANSFERASE COMPONENT OF PYRUVATE DEHYDROGENASE COMPLEX, MITOCHONDRIAL-RELATED"/>
    <property type="match status" value="1"/>
</dbReference>
<dbReference type="GO" id="GO:0016746">
    <property type="term" value="F:acyltransferase activity"/>
    <property type="evidence" value="ECO:0007669"/>
    <property type="project" value="InterPro"/>
</dbReference>
<dbReference type="InterPro" id="IPR001078">
    <property type="entry name" value="2-oxoacid_DH_actylTfrase"/>
</dbReference>
<gene>
    <name evidence="2" type="ORF">BUALT_Bualt06G0031300</name>
</gene>
<evidence type="ECO:0000313" key="3">
    <source>
        <dbReference type="Proteomes" id="UP000826271"/>
    </source>
</evidence>
<dbReference type="Gene3D" id="3.30.559.10">
    <property type="entry name" value="Chloramphenicol acetyltransferase-like domain"/>
    <property type="match status" value="1"/>
</dbReference>
<organism evidence="2 3">
    <name type="scientific">Buddleja alternifolia</name>
    <dbReference type="NCBI Taxonomy" id="168488"/>
    <lineage>
        <taxon>Eukaryota</taxon>
        <taxon>Viridiplantae</taxon>
        <taxon>Streptophyta</taxon>
        <taxon>Embryophyta</taxon>
        <taxon>Tracheophyta</taxon>
        <taxon>Spermatophyta</taxon>
        <taxon>Magnoliopsida</taxon>
        <taxon>eudicotyledons</taxon>
        <taxon>Gunneridae</taxon>
        <taxon>Pentapetalae</taxon>
        <taxon>asterids</taxon>
        <taxon>lamiids</taxon>
        <taxon>Lamiales</taxon>
        <taxon>Scrophulariaceae</taxon>
        <taxon>Buddlejeae</taxon>
        <taxon>Buddleja</taxon>
    </lineage>
</organism>
<dbReference type="GO" id="GO:0005739">
    <property type="term" value="C:mitochondrion"/>
    <property type="evidence" value="ECO:0007669"/>
    <property type="project" value="TreeGrafter"/>
</dbReference>
<reference evidence="2" key="1">
    <citation type="submission" date="2019-10" db="EMBL/GenBank/DDBJ databases">
        <authorList>
            <person name="Zhang R."/>
            <person name="Pan Y."/>
            <person name="Wang J."/>
            <person name="Ma R."/>
            <person name="Yu S."/>
        </authorList>
    </citation>
    <scope>NUCLEOTIDE SEQUENCE</scope>
    <source>
        <strain evidence="2">LA-IB0</strain>
        <tissue evidence="2">Leaf</tissue>
    </source>
</reference>
<dbReference type="AlphaFoldDB" id="A0AAV6XN36"/>
<comment type="caution">
    <text evidence="2">The sequence shown here is derived from an EMBL/GenBank/DDBJ whole genome shotgun (WGS) entry which is preliminary data.</text>
</comment>
<proteinExistence type="predicted"/>
<dbReference type="GO" id="GO:0045254">
    <property type="term" value="C:pyruvate dehydrogenase complex"/>
    <property type="evidence" value="ECO:0007669"/>
    <property type="project" value="InterPro"/>
</dbReference>
<dbReference type="InterPro" id="IPR023213">
    <property type="entry name" value="CAT-like_dom_sf"/>
</dbReference>
<sequence>MDEIQRQMKSDLAEIRAMMSEALNMMRILAAAHTGTATAAATLPPCESSDTTPMQLQQTLDASYWDAVKGEIVLCDSVDISIAVATEKGLMTPIVRNADQKSISSISLEVKELAEKARAGKLKPNEFQGGTFSISNLGMFPVDHFCAIINPPQVLSLFLSLPLSVFVRSHAGILAVGRGNQVVEPVVGDDGIEKPGVVTKMNLTLSADHRVFDGKVGGSFVAALQSNFSDIRRLLL</sequence>
<evidence type="ECO:0000313" key="2">
    <source>
        <dbReference type="EMBL" id="KAG8380590.1"/>
    </source>
</evidence>
<dbReference type="EMBL" id="WHWC01000006">
    <property type="protein sequence ID" value="KAG8380590.1"/>
    <property type="molecule type" value="Genomic_DNA"/>
</dbReference>
<protein>
    <recommendedName>
        <fullName evidence="1">2-oxoacid dehydrogenase acyltransferase catalytic domain-containing protein</fullName>
    </recommendedName>
</protein>